<dbReference type="GO" id="GO:0003676">
    <property type="term" value="F:nucleic acid binding"/>
    <property type="evidence" value="ECO:0007669"/>
    <property type="project" value="InterPro"/>
</dbReference>
<organism evidence="3 4">
    <name type="scientific">Eumeta variegata</name>
    <name type="common">Bagworm moth</name>
    <name type="synonym">Eumeta japonica</name>
    <dbReference type="NCBI Taxonomy" id="151549"/>
    <lineage>
        <taxon>Eukaryota</taxon>
        <taxon>Metazoa</taxon>
        <taxon>Ecdysozoa</taxon>
        <taxon>Arthropoda</taxon>
        <taxon>Hexapoda</taxon>
        <taxon>Insecta</taxon>
        <taxon>Pterygota</taxon>
        <taxon>Neoptera</taxon>
        <taxon>Endopterygota</taxon>
        <taxon>Lepidoptera</taxon>
        <taxon>Glossata</taxon>
        <taxon>Ditrysia</taxon>
        <taxon>Tineoidea</taxon>
        <taxon>Psychidae</taxon>
        <taxon>Oiketicinae</taxon>
        <taxon>Eumeta</taxon>
    </lineage>
</organism>
<sequence>MDMSAIEEPHRGFTRHFASSKDWSKEQLTTLLKEKLRPNIVNGLKAPESLLGDLQEIYIDNFSRYKIRMTQKLVTDITSKERQCEIIETEHKRAHRNARENGEQILEQFYFPHMRASIRKYVAGCDVCNKCKYDRKPSQIQRQQTPDPKYPCEILHMDIMEIQGQKFITCIDKFTKFAKFFSIKDRSLLTVRKKLIKVLHYFTVPKILVTDNERSFLSPLIEAFIKSLGIKLYLTPTQRSEVNGQVERLHSTIIEVYRCLRTEYPDLSVKELIEICVDRYNNTIHSTTKRRPRDLFFNRINGASFEKLLSEQKKVNTDLRHLLKRNMAARNAKMNRNRQSPKKYRKGDRIYVAIKTIQGKNKALYRKEIVEKDNRVTVLTKSGRKIHKEHIKNLKGLSPKKNTV</sequence>
<dbReference type="PROSITE" id="PS50994">
    <property type="entry name" value="INTEGRASE"/>
    <property type="match status" value="1"/>
</dbReference>
<name>A0A4C1SG06_EUMVA</name>
<evidence type="ECO:0000256" key="1">
    <source>
        <dbReference type="ARBA" id="ARBA00012493"/>
    </source>
</evidence>
<dbReference type="InterPro" id="IPR001584">
    <property type="entry name" value="Integrase_cat-core"/>
</dbReference>
<dbReference type="Pfam" id="PF00665">
    <property type="entry name" value="rve"/>
    <property type="match status" value="1"/>
</dbReference>
<evidence type="ECO:0000313" key="4">
    <source>
        <dbReference type="Proteomes" id="UP000299102"/>
    </source>
</evidence>
<dbReference type="AlphaFoldDB" id="A0A4C1SG06"/>
<dbReference type="Gene3D" id="3.30.420.10">
    <property type="entry name" value="Ribonuclease H-like superfamily/Ribonuclease H"/>
    <property type="match status" value="1"/>
</dbReference>
<proteinExistence type="predicted"/>
<evidence type="ECO:0000313" key="3">
    <source>
        <dbReference type="EMBL" id="GBP00108.1"/>
    </source>
</evidence>
<dbReference type="GO" id="GO:0003964">
    <property type="term" value="F:RNA-directed DNA polymerase activity"/>
    <property type="evidence" value="ECO:0007669"/>
    <property type="project" value="UniProtKB-EC"/>
</dbReference>
<dbReference type="InterPro" id="IPR041588">
    <property type="entry name" value="Integrase_H2C2"/>
</dbReference>
<evidence type="ECO:0000259" key="2">
    <source>
        <dbReference type="PROSITE" id="PS50994"/>
    </source>
</evidence>
<dbReference type="Gene3D" id="1.10.340.70">
    <property type="match status" value="1"/>
</dbReference>
<feature type="domain" description="Integrase catalytic" evidence="2">
    <location>
        <begin position="147"/>
        <end position="300"/>
    </location>
</feature>
<accession>A0A4C1SG06</accession>
<dbReference type="InterPro" id="IPR050951">
    <property type="entry name" value="Retrovirus_Pol_polyprotein"/>
</dbReference>
<dbReference type="OrthoDB" id="4369127at2759"/>
<dbReference type="Pfam" id="PF17921">
    <property type="entry name" value="Integrase_H2C2"/>
    <property type="match status" value="1"/>
</dbReference>
<dbReference type="PANTHER" id="PTHR37984">
    <property type="entry name" value="PROTEIN CBG26694"/>
    <property type="match status" value="1"/>
</dbReference>
<gene>
    <name evidence="3" type="primary">pol</name>
    <name evidence="3" type="ORF">EVAR_91135_1</name>
</gene>
<comment type="caution">
    <text evidence="3">The sequence shown here is derived from an EMBL/GenBank/DDBJ whole genome shotgun (WGS) entry which is preliminary data.</text>
</comment>
<dbReference type="STRING" id="151549.A0A4C1SG06"/>
<dbReference type="EMBL" id="BGZK01003333">
    <property type="protein sequence ID" value="GBP00108.1"/>
    <property type="molecule type" value="Genomic_DNA"/>
</dbReference>
<keyword evidence="4" id="KW-1185">Reference proteome</keyword>
<reference evidence="3 4" key="1">
    <citation type="journal article" date="2019" name="Commun. Biol.">
        <title>The bagworm genome reveals a unique fibroin gene that provides high tensile strength.</title>
        <authorList>
            <person name="Kono N."/>
            <person name="Nakamura H."/>
            <person name="Ohtoshi R."/>
            <person name="Tomita M."/>
            <person name="Numata K."/>
            <person name="Arakawa K."/>
        </authorList>
    </citation>
    <scope>NUCLEOTIDE SEQUENCE [LARGE SCALE GENOMIC DNA]</scope>
</reference>
<dbReference type="SUPFAM" id="SSF53098">
    <property type="entry name" value="Ribonuclease H-like"/>
    <property type="match status" value="1"/>
</dbReference>
<dbReference type="InterPro" id="IPR036397">
    <property type="entry name" value="RNaseH_sf"/>
</dbReference>
<dbReference type="GO" id="GO:0015074">
    <property type="term" value="P:DNA integration"/>
    <property type="evidence" value="ECO:0007669"/>
    <property type="project" value="InterPro"/>
</dbReference>
<dbReference type="InterPro" id="IPR012337">
    <property type="entry name" value="RNaseH-like_sf"/>
</dbReference>
<protein>
    <recommendedName>
        <fullName evidence="1">RNA-directed DNA polymerase</fullName>
        <ecNumber evidence="1">2.7.7.49</ecNumber>
    </recommendedName>
</protein>
<dbReference type="PANTHER" id="PTHR37984:SF5">
    <property type="entry name" value="PROTEIN NYNRIN-LIKE"/>
    <property type="match status" value="1"/>
</dbReference>
<dbReference type="EC" id="2.7.7.49" evidence="1"/>
<dbReference type="Proteomes" id="UP000299102">
    <property type="component" value="Unassembled WGS sequence"/>
</dbReference>